<comment type="caution">
    <text evidence="1">The sequence shown here is derived from an EMBL/GenBank/DDBJ whole genome shotgun (WGS) entry which is preliminary data.</text>
</comment>
<dbReference type="EMBL" id="JEMX01000070">
    <property type="protein sequence ID" value="EXI78497.1"/>
    <property type="molecule type" value="Genomic_DNA"/>
</dbReference>
<organism evidence="1 2">
    <name type="scientific">Candidatus Accumulibacter appositus</name>
    <dbReference type="NCBI Taxonomy" id="1454003"/>
    <lineage>
        <taxon>Bacteria</taxon>
        <taxon>Pseudomonadati</taxon>
        <taxon>Pseudomonadota</taxon>
        <taxon>Betaproteobacteria</taxon>
        <taxon>Candidatus Accumulibacter</taxon>
    </lineage>
</organism>
<gene>
    <name evidence="1" type="ORF">AW10_03021</name>
</gene>
<evidence type="ECO:0000313" key="1">
    <source>
        <dbReference type="EMBL" id="EXI78497.1"/>
    </source>
</evidence>
<reference evidence="1 2" key="1">
    <citation type="submission" date="2014-02" db="EMBL/GenBank/DDBJ databases">
        <title>Expanding our view of genomic diversity in Candidatus Accumulibacter clades.</title>
        <authorList>
            <person name="Skennerton C.T."/>
            <person name="Barr J.J."/>
            <person name="Slater F.R."/>
            <person name="Bond P.L."/>
            <person name="Tyson G.W."/>
        </authorList>
    </citation>
    <scope>NUCLEOTIDE SEQUENCE [LARGE SCALE GENOMIC DNA]</scope>
    <source>
        <strain evidence="2">BA-92</strain>
    </source>
</reference>
<dbReference type="AlphaFoldDB" id="A0A011PNC6"/>
<accession>A0A011PNC6</accession>
<sequence>MKGKIHIDSFINFTKKLIHENLEGAWSYENHVMTKSVGFFKKETINLAFNLQELFIYSQAAKENHAFVSGLNAVDQAFDTTRKLGSTNVIAAMAAGNIAKKGATDRVLGSIYFNAKLRDGSIFQATSAISIFKELNSISDVKLLDNNDDQLTREFDKLLLSVSSKDGWQIK</sequence>
<evidence type="ECO:0000313" key="2">
    <source>
        <dbReference type="Proteomes" id="UP000021816"/>
    </source>
</evidence>
<proteinExistence type="predicted"/>
<dbReference type="Proteomes" id="UP000021816">
    <property type="component" value="Unassembled WGS sequence"/>
</dbReference>
<protein>
    <submittedName>
        <fullName evidence="1">Uncharacterized protein</fullName>
    </submittedName>
</protein>
<name>A0A011PNC6_9PROT</name>